<feature type="non-terminal residue" evidence="2">
    <location>
        <position position="59"/>
    </location>
</feature>
<feature type="region of interest" description="Disordered" evidence="1">
    <location>
        <begin position="1"/>
        <end position="36"/>
    </location>
</feature>
<sequence>METQITQRTQCQRNRKAAHSKGLREAQRARTNERSSMYMEIKYVNSTEGEEKRKDENME</sequence>
<evidence type="ECO:0000256" key="1">
    <source>
        <dbReference type="SAM" id="MobiDB-lite"/>
    </source>
</evidence>
<protein>
    <submittedName>
        <fullName evidence="2">Uncharacterized protein</fullName>
    </submittedName>
</protein>
<keyword evidence="3" id="KW-1185">Reference proteome</keyword>
<name>A0A7T8H1X6_CALRO</name>
<organism evidence="2 3">
    <name type="scientific">Caligus rogercresseyi</name>
    <name type="common">Sea louse</name>
    <dbReference type="NCBI Taxonomy" id="217165"/>
    <lineage>
        <taxon>Eukaryota</taxon>
        <taxon>Metazoa</taxon>
        <taxon>Ecdysozoa</taxon>
        <taxon>Arthropoda</taxon>
        <taxon>Crustacea</taxon>
        <taxon>Multicrustacea</taxon>
        <taxon>Hexanauplia</taxon>
        <taxon>Copepoda</taxon>
        <taxon>Siphonostomatoida</taxon>
        <taxon>Caligidae</taxon>
        <taxon>Caligus</taxon>
    </lineage>
</organism>
<dbReference type="Proteomes" id="UP000595437">
    <property type="component" value="Chromosome 11"/>
</dbReference>
<proteinExistence type="predicted"/>
<dbReference type="AlphaFoldDB" id="A0A7T8H1X6"/>
<evidence type="ECO:0000313" key="3">
    <source>
        <dbReference type="Proteomes" id="UP000595437"/>
    </source>
</evidence>
<reference evidence="3" key="1">
    <citation type="submission" date="2021-01" db="EMBL/GenBank/DDBJ databases">
        <title>Caligus Genome Assembly.</title>
        <authorList>
            <person name="Gallardo-Escarate C."/>
        </authorList>
    </citation>
    <scope>NUCLEOTIDE SEQUENCE [LARGE SCALE GENOMIC DNA]</scope>
</reference>
<evidence type="ECO:0000313" key="2">
    <source>
        <dbReference type="EMBL" id="QQP42017.1"/>
    </source>
</evidence>
<dbReference type="EMBL" id="CP045900">
    <property type="protein sequence ID" value="QQP42017.1"/>
    <property type="molecule type" value="Genomic_DNA"/>
</dbReference>
<feature type="compositionally biased region" description="Basic and acidic residues" evidence="1">
    <location>
        <begin position="22"/>
        <end position="33"/>
    </location>
</feature>
<feature type="compositionally biased region" description="Polar residues" evidence="1">
    <location>
        <begin position="1"/>
        <end position="12"/>
    </location>
</feature>
<gene>
    <name evidence="2" type="ORF">FKW44_016555</name>
</gene>
<accession>A0A7T8H1X6</accession>